<evidence type="ECO:0000313" key="3">
    <source>
        <dbReference type="Proteomes" id="UP000008983"/>
    </source>
</evidence>
<name>G0R197_ICHMU</name>
<dbReference type="GeneID" id="14904844"/>
<dbReference type="RefSeq" id="XP_004029966.1">
    <property type="nucleotide sequence ID" value="XM_004029918.1"/>
</dbReference>
<protein>
    <recommendedName>
        <fullName evidence="4">Transmembrane protein</fullName>
    </recommendedName>
</protein>
<dbReference type="Proteomes" id="UP000008983">
    <property type="component" value="Unassembled WGS sequence"/>
</dbReference>
<dbReference type="AlphaFoldDB" id="G0R197"/>
<keyword evidence="1" id="KW-0472">Membrane</keyword>
<proteinExistence type="predicted"/>
<keyword evidence="3" id="KW-1185">Reference proteome</keyword>
<feature type="transmembrane region" description="Helical" evidence="1">
    <location>
        <begin position="132"/>
        <end position="152"/>
    </location>
</feature>
<keyword evidence="1" id="KW-1133">Transmembrane helix</keyword>
<gene>
    <name evidence="2" type="ORF">IMG5_169270</name>
</gene>
<evidence type="ECO:0008006" key="4">
    <source>
        <dbReference type="Google" id="ProtNLM"/>
    </source>
</evidence>
<feature type="transmembrane region" description="Helical" evidence="1">
    <location>
        <begin position="65"/>
        <end position="86"/>
    </location>
</feature>
<accession>G0R197</accession>
<evidence type="ECO:0000256" key="1">
    <source>
        <dbReference type="SAM" id="Phobius"/>
    </source>
</evidence>
<dbReference type="InParanoid" id="G0R197"/>
<organism evidence="2 3">
    <name type="scientific">Ichthyophthirius multifiliis</name>
    <name type="common">White spot disease agent</name>
    <name type="synonym">Ich</name>
    <dbReference type="NCBI Taxonomy" id="5932"/>
    <lineage>
        <taxon>Eukaryota</taxon>
        <taxon>Sar</taxon>
        <taxon>Alveolata</taxon>
        <taxon>Ciliophora</taxon>
        <taxon>Intramacronucleata</taxon>
        <taxon>Oligohymenophorea</taxon>
        <taxon>Hymenostomatida</taxon>
        <taxon>Ophryoglenina</taxon>
        <taxon>Ichthyophthirius</taxon>
    </lineage>
</organism>
<reference evidence="2 3" key="1">
    <citation type="submission" date="2011-07" db="EMBL/GenBank/DDBJ databases">
        <authorList>
            <person name="Coyne R."/>
            <person name="Brami D."/>
            <person name="Johnson J."/>
            <person name="Hostetler J."/>
            <person name="Hannick L."/>
            <person name="Clark T."/>
            <person name="Cassidy-Hanley D."/>
            <person name="Inman J."/>
        </authorList>
    </citation>
    <scope>NUCLEOTIDE SEQUENCE [LARGE SCALE GENOMIC DNA]</scope>
    <source>
        <strain evidence="2 3">G5</strain>
    </source>
</reference>
<keyword evidence="1" id="KW-0812">Transmembrane</keyword>
<evidence type="ECO:0000313" key="2">
    <source>
        <dbReference type="EMBL" id="EGR28730.1"/>
    </source>
</evidence>
<sequence>MNKQSFFKEKNILNKQVFQKNVLIIFITQNRVNKLQIRKFNSFKMQFRMKNWQQIKKAKVLFNHLVYGLIILCRIASRIRVMLVGINGFGKIRIVVMEQLLLNKMMFRLIWDLQFVLKLKLRNHLLKKDIRIKLFKINVIIILVIIFFLDMIKYKSIDNLCKNYLEILKKICFLQVLKLMIQILIQKRNKQKFIKQTKSLQNYLNQLLINIMEFKNKLIALFLNKYLHVQKTQFALQDLMVL</sequence>
<dbReference type="EMBL" id="GL984212">
    <property type="protein sequence ID" value="EGR28730.1"/>
    <property type="molecule type" value="Genomic_DNA"/>
</dbReference>